<organism evidence="2 3">
    <name type="scientific">Cellulomonas chitinilytica</name>
    <dbReference type="NCBI Taxonomy" id="398759"/>
    <lineage>
        <taxon>Bacteria</taxon>
        <taxon>Bacillati</taxon>
        <taxon>Actinomycetota</taxon>
        <taxon>Actinomycetes</taxon>
        <taxon>Micrococcales</taxon>
        <taxon>Cellulomonadaceae</taxon>
        <taxon>Cellulomonas</taxon>
    </lineage>
</organism>
<dbReference type="AlphaFoldDB" id="A0A919P4P2"/>
<dbReference type="EMBL" id="BONK01000007">
    <property type="protein sequence ID" value="GIG21571.1"/>
    <property type="molecule type" value="Genomic_DNA"/>
</dbReference>
<dbReference type="RefSeq" id="WP_203753770.1">
    <property type="nucleotide sequence ID" value="NZ_BONK01000007.1"/>
</dbReference>
<dbReference type="Proteomes" id="UP000632740">
    <property type="component" value="Unassembled WGS sequence"/>
</dbReference>
<protein>
    <recommendedName>
        <fullName evidence="4">Phage holin family protein</fullName>
    </recommendedName>
</protein>
<keyword evidence="3" id="KW-1185">Reference proteome</keyword>
<evidence type="ECO:0000313" key="3">
    <source>
        <dbReference type="Proteomes" id="UP000632740"/>
    </source>
</evidence>
<proteinExistence type="predicted"/>
<dbReference type="Pfam" id="PF07332">
    <property type="entry name" value="Phage_holin_3_6"/>
    <property type="match status" value="1"/>
</dbReference>
<comment type="caution">
    <text evidence="2">The sequence shown here is derived from an EMBL/GenBank/DDBJ whole genome shotgun (WGS) entry which is preliminary data.</text>
</comment>
<evidence type="ECO:0000313" key="2">
    <source>
        <dbReference type="EMBL" id="GIG21571.1"/>
    </source>
</evidence>
<feature type="transmembrane region" description="Helical" evidence="1">
    <location>
        <begin position="63"/>
        <end position="89"/>
    </location>
</feature>
<evidence type="ECO:0008006" key="4">
    <source>
        <dbReference type="Google" id="ProtNLM"/>
    </source>
</evidence>
<sequence>MSSSSGPERPRHRFFDRFTEPIAELAREKMELAEDRVREAVQAEIDAVGASVKKRAVEIRPSAIAFAAALLLTVFGLGLFATAAVLGLSHALEPWLSALLVGAALILLAAGFAAWGRRHLPEPTPMSVVRAREPVHPAGEQVHPWAD</sequence>
<feature type="transmembrane region" description="Helical" evidence="1">
    <location>
        <begin position="95"/>
        <end position="116"/>
    </location>
</feature>
<keyword evidence="1" id="KW-0812">Transmembrane</keyword>
<gene>
    <name evidence="2" type="ORF">Cch01nite_22950</name>
</gene>
<dbReference type="InterPro" id="IPR009937">
    <property type="entry name" value="Phage_holin_3_6"/>
</dbReference>
<keyword evidence="1" id="KW-1133">Transmembrane helix</keyword>
<keyword evidence="1" id="KW-0472">Membrane</keyword>
<evidence type="ECO:0000256" key="1">
    <source>
        <dbReference type="SAM" id="Phobius"/>
    </source>
</evidence>
<accession>A0A919P4P2</accession>
<reference evidence="2" key="1">
    <citation type="submission" date="2021-01" db="EMBL/GenBank/DDBJ databases">
        <title>Whole genome shotgun sequence of Cellulomonas chitinilytica NBRC 110799.</title>
        <authorList>
            <person name="Komaki H."/>
            <person name="Tamura T."/>
        </authorList>
    </citation>
    <scope>NUCLEOTIDE SEQUENCE</scope>
    <source>
        <strain evidence="2">NBRC 110799</strain>
    </source>
</reference>
<name>A0A919P4P2_9CELL</name>